<evidence type="ECO:0000313" key="1">
    <source>
        <dbReference type="EMBL" id="ULT83081.1"/>
    </source>
</evidence>
<dbReference type="AlphaFoldDB" id="A0AAE9CVQ6"/>
<protein>
    <submittedName>
        <fullName evidence="1">Uncharacterized protein</fullName>
    </submittedName>
</protein>
<name>A0AAE9CVQ6_CAEBR</name>
<gene>
    <name evidence="1" type="ORF">L3Y34_012372</name>
</gene>
<sequence>MEFGSFFFSENDDAIEETSKSFLFHDVFHCKSYGTDPSIRFENDESSEMKPPVMLDLNMFLMNIPRNNNIQVGGEILREDESLSRNDMELNRDNE</sequence>
<dbReference type="EMBL" id="CP090896">
    <property type="protein sequence ID" value="ULT83081.1"/>
    <property type="molecule type" value="Genomic_DNA"/>
</dbReference>
<organism evidence="1 2">
    <name type="scientific">Caenorhabditis briggsae</name>
    <dbReference type="NCBI Taxonomy" id="6238"/>
    <lineage>
        <taxon>Eukaryota</taxon>
        <taxon>Metazoa</taxon>
        <taxon>Ecdysozoa</taxon>
        <taxon>Nematoda</taxon>
        <taxon>Chromadorea</taxon>
        <taxon>Rhabditida</taxon>
        <taxon>Rhabditina</taxon>
        <taxon>Rhabditomorpha</taxon>
        <taxon>Rhabditoidea</taxon>
        <taxon>Rhabditidae</taxon>
        <taxon>Peloderinae</taxon>
        <taxon>Caenorhabditis</taxon>
    </lineage>
</organism>
<evidence type="ECO:0000313" key="2">
    <source>
        <dbReference type="Proteomes" id="UP000827892"/>
    </source>
</evidence>
<proteinExistence type="predicted"/>
<dbReference type="Proteomes" id="UP000827892">
    <property type="component" value="Chromosome X"/>
</dbReference>
<accession>A0AAE9CVQ6</accession>
<reference evidence="1 2" key="1">
    <citation type="submission" date="2022-05" db="EMBL/GenBank/DDBJ databases">
        <title>Chromosome-level reference genomes for two strains of Caenorhabditis briggsae: an improved platform for comparative genomics.</title>
        <authorList>
            <person name="Stevens L."/>
            <person name="Andersen E.C."/>
        </authorList>
    </citation>
    <scope>NUCLEOTIDE SEQUENCE [LARGE SCALE GENOMIC DNA]</scope>
    <source>
        <strain evidence="1">QX1410_ONT</strain>
        <tissue evidence="1">Whole-organism</tissue>
    </source>
</reference>